<dbReference type="EMBL" id="AP023423">
    <property type="protein sequence ID" value="BCK88732.1"/>
    <property type="molecule type" value="Genomic_DNA"/>
</dbReference>
<feature type="transmembrane region" description="Helical" evidence="1">
    <location>
        <begin position="199"/>
        <end position="215"/>
    </location>
</feature>
<dbReference type="InterPro" id="IPR050553">
    <property type="entry name" value="Thioredoxin_ResA/DsbE_sf"/>
</dbReference>
<name>A0AAN2C0I1_9PROT</name>
<dbReference type="InterPro" id="IPR041017">
    <property type="entry name" value="Thioredoxin_10"/>
</dbReference>
<dbReference type="Gene3D" id="2.60.120.260">
    <property type="entry name" value="Galactose-binding domain-like"/>
    <property type="match status" value="1"/>
</dbReference>
<dbReference type="AlphaFoldDB" id="A0AAN2C0I1"/>
<dbReference type="InterPro" id="IPR013740">
    <property type="entry name" value="Redoxin"/>
</dbReference>
<keyword evidence="1" id="KW-1133">Transmembrane helix</keyword>
<evidence type="ECO:0000313" key="3">
    <source>
        <dbReference type="EMBL" id="BCK88732.1"/>
    </source>
</evidence>
<dbReference type="PANTHER" id="PTHR42852">
    <property type="entry name" value="THIOL:DISULFIDE INTERCHANGE PROTEIN DSBE"/>
    <property type="match status" value="1"/>
</dbReference>
<feature type="transmembrane region" description="Helical" evidence="1">
    <location>
        <begin position="6"/>
        <end position="31"/>
    </location>
</feature>
<dbReference type="InterPro" id="IPR013766">
    <property type="entry name" value="Thioredoxin_domain"/>
</dbReference>
<dbReference type="Gene3D" id="3.40.30.10">
    <property type="entry name" value="Glutaredoxin"/>
    <property type="match status" value="1"/>
</dbReference>
<dbReference type="PROSITE" id="PS51352">
    <property type="entry name" value="THIOREDOXIN_2"/>
    <property type="match status" value="1"/>
</dbReference>
<evidence type="ECO:0000313" key="4">
    <source>
        <dbReference type="Proteomes" id="UP001320326"/>
    </source>
</evidence>
<sequence length="567" mass="61547">MNAVSIFLLVYLGGVLTILSPCVLPVLPFVFARSDGPFRRSGLPVLFGMAATFATLASLAAMGGGWLVEVNQYGRYAAMSLLFALGLALIFPAWSERLMRPFVALGGSLQRHAERQGSLRGSMLLGVAVGFLWAPCAGPILGLVLAGAALNGANLYSTALLLTFAAGAATSLTLALLAGGRLIAWMKLSLGFGEWMRRALGVAVVAGIVVIGLGWDTRFLARSSVPGTAAAEQQLIERLAQRPAADPATWRMAPALDGATQWLNSPPLDGQRLRGKVVLVDFWTYSCINCLRTLPYLKAWDERYRAQGLVIVGVHAPEFAFEKDAANVTQALRELGIRYPVAIDNQYAIWNAFHNEYWPAHYLIDAQGRIRHEHFGEGAYGETEQMIQSLLKEARQDLAPNHGLVQVQGSGATAAADSAERSPETYLGYARQENFSSREAMRNDVAAHYSVPHRLRPDQWALSGTWRVGREAAVLGASGGVIEYHFRGRDLHLVLGSHDGKPVRFRVLIDGVAPGKDHGADVDTAGYGVIREQRLYQLIRQSGGAQARVFRIEFLDEGAEAYAFTFG</sequence>
<feature type="transmembrane region" description="Helical" evidence="1">
    <location>
        <begin position="155"/>
        <end position="178"/>
    </location>
</feature>
<protein>
    <submittedName>
        <fullName evidence="3">Protein DipZ</fullName>
    </submittedName>
</protein>
<dbReference type="Pfam" id="PF17991">
    <property type="entry name" value="Thioredoxin_10"/>
    <property type="match status" value="1"/>
</dbReference>
<feature type="domain" description="Thioredoxin" evidence="2">
    <location>
        <begin position="242"/>
        <end position="392"/>
    </location>
</feature>
<dbReference type="RefSeq" id="WP_237247239.1">
    <property type="nucleotide sequence ID" value="NZ_AP023423.1"/>
</dbReference>
<feature type="transmembrane region" description="Helical" evidence="1">
    <location>
        <begin position="73"/>
        <end position="94"/>
    </location>
</feature>
<dbReference type="InterPro" id="IPR036249">
    <property type="entry name" value="Thioredoxin-like_sf"/>
</dbReference>
<reference evidence="3 4" key="1">
    <citation type="journal article" date="2022" name="Int. J. Syst. Evol. Microbiol.">
        <title>&lt;i&gt;Sideroxyarcus emersonii&lt;/i&gt; gen. nov. sp. nov., a neutrophilic, microaerobic iron- and thiosulfate-oxidizing bacterium isolated from iron-rich wetland sediment.</title>
        <authorList>
            <person name="Kato S."/>
            <person name="Itoh T."/>
            <person name="Iino T."/>
            <person name="Ohkuma M."/>
        </authorList>
    </citation>
    <scope>NUCLEOTIDE SEQUENCE [LARGE SCALE GENOMIC DNA]</scope>
    <source>
        <strain evidence="3 4">MIZ01</strain>
    </source>
</reference>
<evidence type="ECO:0000259" key="2">
    <source>
        <dbReference type="PROSITE" id="PS51352"/>
    </source>
</evidence>
<dbReference type="Proteomes" id="UP001320326">
    <property type="component" value="Chromosome"/>
</dbReference>
<keyword evidence="4" id="KW-1185">Reference proteome</keyword>
<feature type="transmembrane region" description="Helical" evidence="1">
    <location>
        <begin position="43"/>
        <end position="67"/>
    </location>
</feature>
<dbReference type="Pfam" id="PF08534">
    <property type="entry name" value="Redoxin"/>
    <property type="match status" value="1"/>
</dbReference>
<dbReference type="SUPFAM" id="SSF52833">
    <property type="entry name" value="Thioredoxin-like"/>
    <property type="match status" value="1"/>
</dbReference>
<keyword evidence="1" id="KW-0472">Membrane</keyword>
<dbReference type="PANTHER" id="PTHR42852:SF13">
    <property type="entry name" value="PROTEIN DIPZ"/>
    <property type="match status" value="1"/>
</dbReference>
<accession>A0AAN2C0I1</accession>
<gene>
    <name evidence="3" type="ORF">MIZ01_2538</name>
</gene>
<proteinExistence type="predicted"/>
<dbReference type="GO" id="GO:0016491">
    <property type="term" value="F:oxidoreductase activity"/>
    <property type="evidence" value="ECO:0007669"/>
    <property type="project" value="InterPro"/>
</dbReference>
<keyword evidence="1" id="KW-0812">Transmembrane</keyword>
<dbReference type="CDD" id="cd03012">
    <property type="entry name" value="TlpA_like_DipZ_like"/>
    <property type="match status" value="1"/>
</dbReference>
<dbReference type="KEGG" id="seme:MIZ01_2538"/>
<organism evidence="3 4">
    <name type="scientific">Sideroxyarcus emersonii</name>
    <dbReference type="NCBI Taxonomy" id="2764705"/>
    <lineage>
        <taxon>Bacteria</taxon>
        <taxon>Pseudomonadati</taxon>
        <taxon>Pseudomonadota</taxon>
        <taxon>Betaproteobacteria</taxon>
        <taxon>Nitrosomonadales</taxon>
        <taxon>Gallionellaceae</taxon>
        <taxon>Sideroxyarcus</taxon>
    </lineage>
</organism>
<feature type="transmembrane region" description="Helical" evidence="1">
    <location>
        <begin position="124"/>
        <end position="149"/>
    </location>
</feature>
<evidence type="ECO:0000256" key="1">
    <source>
        <dbReference type="SAM" id="Phobius"/>
    </source>
</evidence>